<accession>A0ACC2TL43</accession>
<dbReference type="EMBL" id="QTSX02002520">
    <property type="protein sequence ID" value="KAJ9075322.1"/>
    <property type="molecule type" value="Genomic_DNA"/>
</dbReference>
<organism evidence="1 2">
    <name type="scientific">Entomophthora muscae</name>
    <dbReference type="NCBI Taxonomy" id="34485"/>
    <lineage>
        <taxon>Eukaryota</taxon>
        <taxon>Fungi</taxon>
        <taxon>Fungi incertae sedis</taxon>
        <taxon>Zoopagomycota</taxon>
        <taxon>Entomophthoromycotina</taxon>
        <taxon>Entomophthoromycetes</taxon>
        <taxon>Entomophthorales</taxon>
        <taxon>Entomophthoraceae</taxon>
        <taxon>Entomophthora</taxon>
    </lineage>
</organism>
<evidence type="ECO:0000313" key="2">
    <source>
        <dbReference type="Proteomes" id="UP001165960"/>
    </source>
</evidence>
<protein>
    <submittedName>
        <fullName evidence="1">Uncharacterized protein</fullName>
    </submittedName>
</protein>
<comment type="caution">
    <text evidence="1">The sequence shown here is derived from an EMBL/GenBank/DDBJ whole genome shotgun (WGS) entry which is preliminary data.</text>
</comment>
<keyword evidence="2" id="KW-1185">Reference proteome</keyword>
<gene>
    <name evidence="1" type="ORF">DSO57_1037237</name>
</gene>
<evidence type="ECO:0000313" key="1">
    <source>
        <dbReference type="EMBL" id="KAJ9075322.1"/>
    </source>
</evidence>
<sequence length="249" mass="27406">MEEKIHTNAIQESHSDSRYHRYKTIATQIAITASIGTAFGGCLRILTLKPNPLKYGLQAGGIMGGFGVVFFRKYKLRIYIDLSALRNSMIQDEIEKLKQKKMPPSLRKDAAELYSSLVAGSATGGLAGIFKAGPYAIVPGMVLFGIGAGLIQGTCTALYRYRQDLLMDKSKPKAEARPPSWWLDVIVALLPDWFKVSKIPDDEYAAMLEANLNQLNALLESAEESLEDVNSALAKEAANRKVIPLSEKR</sequence>
<proteinExistence type="predicted"/>
<name>A0ACC2TL43_9FUNG</name>
<reference evidence="1" key="1">
    <citation type="submission" date="2022-04" db="EMBL/GenBank/DDBJ databases">
        <title>Genome of the entomopathogenic fungus Entomophthora muscae.</title>
        <authorList>
            <person name="Elya C."/>
            <person name="Lovett B.R."/>
            <person name="Lee E."/>
            <person name="Macias A.M."/>
            <person name="Hajek A.E."/>
            <person name="De Bivort B.L."/>
            <person name="Kasson M.T."/>
            <person name="De Fine Licht H.H."/>
            <person name="Stajich J.E."/>
        </authorList>
    </citation>
    <scope>NUCLEOTIDE SEQUENCE</scope>
    <source>
        <strain evidence="1">Berkeley</strain>
    </source>
</reference>
<dbReference type="Proteomes" id="UP001165960">
    <property type="component" value="Unassembled WGS sequence"/>
</dbReference>